<evidence type="ECO:0000259" key="2">
    <source>
        <dbReference type="Pfam" id="PF14485"/>
    </source>
</evidence>
<keyword evidence="4" id="KW-1185">Reference proteome</keyword>
<evidence type="ECO:0000313" key="3">
    <source>
        <dbReference type="EMBL" id="MBD8122582.1"/>
    </source>
</evidence>
<dbReference type="RefSeq" id="WP_191944740.1">
    <property type="nucleotide sequence ID" value="NZ_JACYNP010000006.1"/>
</dbReference>
<reference evidence="3 4" key="1">
    <citation type="journal article" date="2020" name="FEMS Microbiol. Ecol.">
        <title>Temporal dynamics of bacterial communities during seed development and maturation.</title>
        <authorList>
            <person name="Chesneau G."/>
            <person name="Torres-Cortes G."/>
            <person name="Briand M."/>
            <person name="Darrasse A."/>
            <person name="Preveaux A."/>
            <person name="Marais C."/>
            <person name="Jacques M.A."/>
            <person name="Shade A."/>
            <person name="Barret M."/>
        </authorList>
    </citation>
    <scope>NUCLEOTIDE SEQUENCE [LARGE SCALE GENOMIC DNA]</scope>
    <source>
        <strain evidence="3 4">CFBP13723</strain>
    </source>
</reference>
<dbReference type="Proteomes" id="UP000625247">
    <property type="component" value="Unassembled WGS sequence"/>
</dbReference>
<gene>
    <name evidence="3" type="ORF">IFT62_15265</name>
</gene>
<dbReference type="Pfam" id="PF14485">
    <property type="entry name" value="DUF4431"/>
    <property type="match status" value="1"/>
</dbReference>
<evidence type="ECO:0000313" key="4">
    <source>
        <dbReference type="Proteomes" id="UP000625247"/>
    </source>
</evidence>
<dbReference type="InterPro" id="IPR027826">
    <property type="entry name" value="DUF4431"/>
</dbReference>
<feature type="signal peptide" evidence="1">
    <location>
        <begin position="1"/>
        <end position="25"/>
    </location>
</feature>
<feature type="domain" description="DUF4431" evidence="2">
    <location>
        <begin position="94"/>
        <end position="138"/>
    </location>
</feature>
<feature type="chain" id="PRO_5046344602" evidence="1">
    <location>
        <begin position="26"/>
        <end position="241"/>
    </location>
</feature>
<keyword evidence="1" id="KW-0732">Signal</keyword>
<accession>A0ABR9A9P8</accession>
<proteinExistence type="predicted"/>
<evidence type="ECO:0000256" key="1">
    <source>
        <dbReference type="SAM" id="SignalP"/>
    </source>
</evidence>
<organism evidence="3 4">
    <name type="scientific">Pseudomonas lutea</name>
    <dbReference type="NCBI Taxonomy" id="243924"/>
    <lineage>
        <taxon>Bacteria</taxon>
        <taxon>Pseudomonadati</taxon>
        <taxon>Pseudomonadota</taxon>
        <taxon>Gammaproteobacteria</taxon>
        <taxon>Pseudomonadales</taxon>
        <taxon>Pseudomonadaceae</taxon>
        <taxon>Pseudomonas</taxon>
    </lineage>
</organism>
<sequence>MDLFPRLRPLWVLLICVLPVALAHATPCHQYEPAETTLSGTLTRQVFPGPPSFEDVVTGDEPQVGFYLSLAEPLCMDGSENEADVSVEDGQTLVQLVLGAPDFDTLRPYLDQPVVLKGTLFGAVSGYHHTQVLLQQVELVSGAVAPPVNCEAVKQSARRELESYDPALQGKIIGNKAWVYQAPHPACTDKLASLAPDTLVSVKGIGTGGWVRAQFTGSDGKEHSAWLDQAYVLIGAGEVEE</sequence>
<comment type="caution">
    <text evidence="3">The sequence shown here is derived from an EMBL/GenBank/DDBJ whole genome shotgun (WGS) entry which is preliminary data.</text>
</comment>
<protein>
    <submittedName>
        <fullName evidence="3">DUF4431 domain-containing protein</fullName>
    </submittedName>
</protein>
<dbReference type="EMBL" id="JACYNP010000006">
    <property type="protein sequence ID" value="MBD8122582.1"/>
    <property type="molecule type" value="Genomic_DNA"/>
</dbReference>
<name>A0ABR9A9P8_9PSED</name>